<sequence>MFKFFGRGRQNSISSNKSNSSELSTTSASAKDDAIIKKSKLILKQAHDFEIALQAMDYLLDDRTKLGFKILNDEEQVIEGKSESIVPPGCPTILVLATGVIEFLEATLGFESSVILKAGATLGKAEQLSLKAQQYNIKYNLKTSHLYPPGTEFQVTYTESCLLNALLMLFSESMMESAKALLKLKKAYNTLQEILKLINKAQLEHKSSSASISGKRPPSAQQHTVTAPSRNPSISSVSNLTPATTPVVETPATNSSSASISSRSGATNIQGNNQSGSTSNLRIPNTPTGRLHSNSVTSIHSTSSSSSLSKSNTHSPANNASQISMDVPYKFSNAQSLEETDKELLEFADKIYEMRDKRLCGSHIGNPPASIRLRTELGISSTKVDDEDGTAIEEDIDVQHTYLNGAKCNQQCTVDEFIHSGVNLCFGILQVILSLLPPAIGAVLSVIGVRGNREDGLRMVWKCVKERNIHGGLGLSALLFYYNGPFQFVDDDFDIPLKSSDHSIKTEQKEKNGSEDVELTNDLVDKLKADDNAKADQHPDEMTSDELLHPGIRLERELLKARAVFPNSALWLLQESMLLSKKGKLKEAVELMDSIDATTIEMKQVKAQLVFTRAITLVHLHEFERAAQDFLYLIEINEWSHAFYTYFAGCCYLENYRMCQMNLLDSSKKEYYHEKAVELIFSAPNLLNKKKWMAKNLPFDRFMQRKVDQIKAIQSKHNIKDPLDAIATSPVHELSYLYQGFSRMDEDLLKLSLKLITEYENPATELKLPDQEMIKNFMTAVIYRRIGRVEEGCRILDTELIPEIIYDVNPTTNKTRFNKLTQDPWLYPSALYERALFSWKIKNIDGLTESRDWLQRALDFAGDYELSTRVGMRVKAALGRVQDSLSK</sequence>
<feature type="compositionally biased region" description="Low complexity" evidence="2">
    <location>
        <begin position="12"/>
        <end position="25"/>
    </location>
</feature>
<dbReference type="GO" id="GO:0005741">
    <property type="term" value="C:mitochondrial outer membrane"/>
    <property type="evidence" value="ECO:0007669"/>
    <property type="project" value="TreeGrafter"/>
</dbReference>
<evidence type="ECO:0000256" key="1">
    <source>
        <dbReference type="ARBA" id="ARBA00010925"/>
    </source>
</evidence>
<evidence type="ECO:0000313" key="4">
    <source>
        <dbReference type="Proteomes" id="UP000262825"/>
    </source>
</evidence>
<dbReference type="GO" id="GO:0005829">
    <property type="term" value="C:cytosol"/>
    <property type="evidence" value="ECO:0007669"/>
    <property type="project" value="TreeGrafter"/>
</dbReference>
<dbReference type="EMBL" id="UFAJ01000554">
    <property type="protein sequence ID" value="SSD61060.1"/>
    <property type="molecule type" value="Genomic_DNA"/>
</dbReference>
<feature type="compositionally biased region" description="Polar residues" evidence="2">
    <location>
        <begin position="219"/>
        <end position="240"/>
    </location>
</feature>
<keyword evidence="4" id="KW-1185">Reference proteome</keyword>
<organism evidence="3 4">
    <name type="scientific">Saccharomycodes ludwigii</name>
    <dbReference type="NCBI Taxonomy" id="36035"/>
    <lineage>
        <taxon>Eukaryota</taxon>
        <taxon>Fungi</taxon>
        <taxon>Dikarya</taxon>
        <taxon>Ascomycota</taxon>
        <taxon>Saccharomycotina</taxon>
        <taxon>Saccharomycetes</taxon>
        <taxon>Saccharomycodales</taxon>
        <taxon>Saccharomycodaceae</taxon>
        <taxon>Saccharomycodes</taxon>
    </lineage>
</organism>
<dbReference type="OrthoDB" id="2154985at2759"/>
<dbReference type="Gene3D" id="1.25.40.10">
    <property type="entry name" value="Tetratricopeptide repeat domain"/>
    <property type="match status" value="1"/>
</dbReference>
<dbReference type="AlphaFoldDB" id="A0A376BAA9"/>
<feature type="compositionally biased region" description="Low complexity" evidence="2">
    <location>
        <begin position="241"/>
        <end position="264"/>
    </location>
</feature>
<dbReference type="PANTHER" id="PTHR31859">
    <property type="entry name" value="TETRATRICOPEPTIDE REPEAT PROTEIN 39 FAMILY MEMBER"/>
    <property type="match status" value="1"/>
</dbReference>
<dbReference type="VEuPathDB" id="FungiDB:SCODWIG_02821"/>
<name>A0A376BAA9_9ASCO</name>
<dbReference type="InterPro" id="IPR019412">
    <property type="entry name" value="IML2/TPR_39"/>
</dbReference>
<accession>A0A376BAA9</accession>
<dbReference type="GO" id="GO:0005634">
    <property type="term" value="C:nucleus"/>
    <property type="evidence" value="ECO:0007669"/>
    <property type="project" value="TreeGrafter"/>
</dbReference>
<protein>
    <submittedName>
        <fullName evidence="3">Related to Mitochondrial outer membrane protein SCY_3392</fullName>
    </submittedName>
</protein>
<comment type="similarity">
    <text evidence="1">Belongs to the IML2 family.</text>
</comment>
<gene>
    <name evidence="3" type="ORF">SCODWIG_02821</name>
</gene>
<feature type="region of interest" description="Disordered" evidence="2">
    <location>
        <begin position="1"/>
        <end position="25"/>
    </location>
</feature>
<feature type="region of interest" description="Disordered" evidence="2">
    <location>
        <begin position="208"/>
        <end position="321"/>
    </location>
</feature>
<dbReference type="Pfam" id="PF10300">
    <property type="entry name" value="Iml2-TPR_39"/>
    <property type="match status" value="1"/>
</dbReference>
<proteinExistence type="inferred from homology"/>
<reference evidence="4" key="1">
    <citation type="submission" date="2018-06" db="EMBL/GenBank/DDBJ databases">
        <authorList>
            <person name="Guldener U."/>
        </authorList>
    </citation>
    <scope>NUCLEOTIDE SEQUENCE [LARGE SCALE GENOMIC DNA]</scope>
    <source>
        <strain evidence="4">UTAD17</strain>
    </source>
</reference>
<dbReference type="PANTHER" id="PTHR31859:SF1">
    <property type="entry name" value="TETRATRICOPEPTIDE REPEAT PROTEIN 39C"/>
    <property type="match status" value="1"/>
</dbReference>
<dbReference type="SUPFAM" id="SSF48452">
    <property type="entry name" value="TPR-like"/>
    <property type="match status" value="1"/>
</dbReference>
<feature type="compositionally biased region" description="Polar residues" evidence="2">
    <location>
        <begin position="265"/>
        <end position="288"/>
    </location>
</feature>
<dbReference type="InterPro" id="IPR011990">
    <property type="entry name" value="TPR-like_helical_dom_sf"/>
</dbReference>
<evidence type="ECO:0000256" key="2">
    <source>
        <dbReference type="SAM" id="MobiDB-lite"/>
    </source>
</evidence>
<evidence type="ECO:0000313" key="3">
    <source>
        <dbReference type="EMBL" id="SSD61060.1"/>
    </source>
</evidence>
<feature type="compositionally biased region" description="Low complexity" evidence="2">
    <location>
        <begin position="292"/>
        <end position="315"/>
    </location>
</feature>
<dbReference type="Proteomes" id="UP000262825">
    <property type="component" value="Unassembled WGS sequence"/>
</dbReference>